<gene>
    <name evidence="1" type="ORF">Sangu_1014300</name>
</gene>
<name>A0AAW2PDI5_9LAMI</name>
<sequence>MQPSAKGISGAWDTSQGKGLVLEQDLDGTNGVGSGLMEDGMQGWGLDMSEGLEGVNYGEGSVEVVPSTFLGFMVVRVCAIDMSW</sequence>
<dbReference type="AlphaFoldDB" id="A0AAW2PDI5"/>
<evidence type="ECO:0000313" key="1">
    <source>
        <dbReference type="EMBL" id="KAL0354330.1"/>
    </source>
</evidence>
<organism evidence="1">
    <name type="scientific">Sesamum angustifolium</name>
    <dbReference type="NCBI Taxonomy" id="2727405"/>
    <lineage>
        <taxon>Eukaryota</taxon>
        <taxon>Viridiplantae</taxon>
        <taxon>Streptophyta</taxon>
        <taxon>Embryophyta</taxon>
        <taxon>Tracheophyta</taxon>
        <taxon>Spermatophyta</taxon>
        <taxon>Magnoliopsida</taxon>
        <taxon>eudicotyledons</taxon>
        <taxon>Gunneridae</taxon>
        <taxon>Pentapetalae</taxon>
        <taxon>asterids</taxon>
        <taxon>lamiids</taxon>
        <taxon>Lamiales</taxon>
        <taxon>Pedaliaceae</taxon>
        <taxon>Sesamum</taxon>
    </lineage>
</organism>
<dbReference type="EMBL" id="JACGWK010000005">
    <property type="protein sequence ID" value="KAL0354330.1"/>
    <property type="molecule type" value="Genomic_DNA"/>
</dbReference>
<protein>
    <submittedName>
        <fullName evidence="1">Uncharacterized protein</fullName>
    </submittedName>
</protein>
<accession>A0AAW2PDI5</accession>
<reference evidence="1" key="2">
    <citation type="journal article" date="2024" name="Plant">
        <title>Genomic evolution and insights into agronomic trait innovations of Sesamum species.</title>
        <authorList>
            <person name="Miao H."/>
            <person name="Wang L."/>
            <person name="Qu L."/>
            <person name="Liu H."/>
            <person name="Sun Y."/>
            <person name="Le M."/>
            <person name="Wang Q."/>
            <person name="Wei S."/>
            <person name="Zheng Y."/>
            <person name="Lin W."/>
            <person name="Duan Y."/>
            <person name="Cao H."/>
            <person name="Xiong S."/>
            <person name="Wang X."/>
            <person name="Wei L."/>
            <person name="Li C."/>
            <person name="Ma Q."/>
            <person name="Ju M."/>
            <person name="Zhao R."/>
            <person name="Li G."/>
            <person name="Mu C."/>
            <person name="Tian Q."/>
            <person name="Mei H."/>
            <person name="Zhang T."/>
            <person name="Gao T."/>
            <person name="Zhang H."/>
        </authorList>
    </citation>
    <scope>NUCLEOTIDE SEQUENCE</scope>
    <source>
        <strain evidence="1">G01</strain>
    </source>
</reference>
<proteinExistence type="predicted"/>
<comment type="caution">
    <text evidence="1">The sequence shown here is derived from an EMBL/GenBank/DDBJ whole genome shotgun (WGS) entry which is preliminary data.</text>
</comment>
<reference evidence="1" key="1">
    <citation type="submission" date="2020-06" db="EMBL/GenBank/DDBJ databases">
        <authorList>
            <person name="Li T."/>
            <person name="Hu X."/>
            <person name="Zhang T."/>
            <person name="Song X."/>
            <person name="Zhang H."/>
            <person name="Dai N."/>
            <person name="Sheng W."/>
            <person name="Hou X."/>
            <person name="Wei L."/>
        </authorList>
    </citation>
    <scope>NUCLEOTIDE SEQUENCE</scope>
    <source>
        <strain evidence="1">G01</strain>
        <tissue evidence="1">Leaf</tissue>
    </source>
</reference>